<dbReference type="OrthoDB" id="9803736at2"/>
<evidence type="ECO:0000313" key="2">
    <source>
        <dbReference type="EMBL" id="RDW16122.1"/>
    </source>
</evidence>
<dbReference type="AlphaFoldDB" id="A0A3D8PKC8"/>
<accession>A0A3D8PKC8</accession>
<feature type="domain" description="Restriction endonuclease type IV Mrr" evidence="1">
    <location>
        <begin position="151"/>
        <end position="266"/>
    </location>
</feature>
<name>A0A3D8PKC8_9BACI</name>
<dbReference type="PANTHER" id="PTHR30015:SF7">
    <property type="entry name" value="TYPE IV METHYL-DIRECTED RESTRICTION ENZYME ECOKMRR"/>
    <property type="match status" value="1"/>
</dbReference>
<comment type="caution">
    <text evidence="2">The sequence shown here is derived from an EMBL/GenBank/DDBJ whole genome shotgun (WGS) entry which is preliminary data.</text>
</comment>
<dbReference type="Gene3D" id="3.40.1350.10">
    <property type="match status" value="1"/>
</dbReference>
<dbReference type="GO" id="GO:0003677">
    <property type="term" value="F:DNA binding"/>
    <property type="evidence" value="ECO:0007669"/>
    <property type="project" value="InterPro"/>
</dbReference>
<evidence type="ECO:0000313" key="3">
    <source>
        <dbReference type="Proteomes" id="UP000257143"/>
    </source>
</evidence>
<dbReference type="PANTHER" id="PTHR30015">
    <property type="entry name" value="MRR RESTRICTION SYSTEM PROTEIN"/>
    <property type="match status" value="1"/>
</dbReference>
<proteinExistence type="predicted"/>
<dbReference type="GO" id="GO:0009307">
    <property type="term" value="P:DNA restriction-modification system"/>
    <property type="evidence" value="ECO:0007669"/>
    <property type="project" value="InterPro"/>
</dbReference>
<dbReference type="InterPro" id="IPR052906">
    <property type="entry name" value="Type_IV_Methyl-Rstrct_Enzyme"/>
</dbReference>
<protein>
    <recommendedName>
        <fullName evidence="1">Restriction endonuclease type IV Mrr domain-containing protein</fullName>
    </recommendedName>
</protein>
<gene>
    <name evidence="2" type="ORF">CWR48_18220</name>
</gene>
<organism evidence="2 3">
    <name type="scientific">Oceanobacillus arenosus</name>
    <dbReference type="NCBI Taxonomy" id="1229153"/>
    <lineage>
        <taxon>Bacteria</taxon>
        <taxon>Bacillati</taxon>
        <taxon>Bacillota</taxon>
        <taxon>Bacilli</taxon>
        <taxon>Bacillales</taxon>
        <taxon>Bacillaceae</taxon>
        <taxon>Oceanobacillus</taxon>
    </lineage>
</organism>
<dbReference type="InterPro" id="IPR011856">
    <property type="entry name" value="tRNA_endonuc-like_dom_sf"/>
</dbReference>
<keyword evidence="3" id="KW-1185">Reference proteome</keyword>
<dbReference type="Pfam" id="PF04471">
    <property type="entry name" value="Mrr_cat"/>
    <property type="match status" value="1"/>
</dbReference>
<dbReference type="Proteomes" id="UP000257143">
    <property type="component" value="Unassembled WGS sequence"/>
</dbReference>
<reference evidence="3" key="1">
    <citation type="submission" date="2017-11" db="EMBL/GenBank/DDBJ databases">
        <authorList>
            <person name="Zhu W."/>
        </authorList>
    </citation>
    <scope>NUCLEOTIDE SEQUENCE [LARGE SCALE GENOMIC DNA]</scope>
    <source>
        <strain evidence="3">CAU 1183</strain>
    </source>
</reference>
<dbReference type="SUPFAM" id="SSF52980">
    <property type="entry name" value="Restriction endonuclease-like"/>
    <property type="match status" value="1"/>
</dbReference>
<dbReference type="EMBL" id="PIOC01000028">
    <property type="protein sequence ID" value="RDW16122.1"/>
    <property type="molecule type" value="Genomic_DNA"/>
</dbReference>
<dbReference type="InterPro" id="IPR011335">
    <property type="entry name" value="Restrct_endonuc-II-like"/>
</dbReference>
<dbReference type="InterPro" id="IPR007560">
    <property type="entry name" value="Restrct_endonuc_IV_Mrr"/>
</dbReference>
<evidence type="ECO:0000259" key="1">
    <source>
        <dbReference type="Pfam" id="PF04471"/>
    </source>
</evidence>
<sequence length="270" mass="31360">MIKQSILIKSLKGIDMENIKKYIGYEPTTKCSVTGCENNADSEVYLYDYYDSTNEEFFEQDYTCPFICKEHMNINEEKARGEKIPRGSVRYPYTNQHYAQGYTRYQPLLEVYSEVFNEGLPVNNSSLRVDFTEVNAELIKYLSRNPELMYKLDPRKFEELVAEIFSKKGYDVSLTQRTRDGGKDIYAIRRDSIVSTLFVIETKRYSKTNKVGVEIVRGLYGVKSAERANVGMIVTTSSFTKDAIDFASPLNYELSLRDFNNLTEWLKEYK</sequence>
<dbReference type="GO" id="GO:0015666">
    <property type="term" value="F:restriction endodeoxyribonuclease activity"/>
    <property type="evidence" value="ECO:0007669"/>
    <property type="project" value="TreeGrafter"/>
</dbReference>